<reference evidence="1" key="1">
    <citation type="submission" date="2023-03" db="EMBL/GenBank/DDBJ databases">
        <title>Massive genome expansion in bonnet fungi (Mycena s.s.) driven by repeated elements and novel gene families across ecological guilds.</title>
        <authorList>
            <consortium name="Lawrence Berkeley National Laboratory"/>
            <person name="Harder C.B."/>
            <person name="Miyauchi S."/>
            <person name="Viragh M."/>
            <person name="Kuo A."/>
            <person name="Thoen E."/>
            <person name="Andreopoulos B."/>
            <person name="Lu D."/>
            <person name="Skrede I."/>
            <person name="Drula E."/>
            <person name="Henrissat B."/>
            <person name="Morin E."/>
            <person name="Kohler A."/>
            <person name="Barry K."/>
            <person name="LaButti K."/>
            <person name="Morin E."/>
            <person name="Salamov A."/>
            <person name="Lipzen A."/>
            <person name="Mereny Z."/>
            <person name="Hegedus B."/>
            <person name="Baldrian P."/>
            <person name="Stursova M."/>
            <person name="Weitz H."/>
            <person name="Taylor A."/>
            <person name="Grigoriev I.V."/>
            <person name="Nagy L.G."/>
            <person name="Martin F."/>
            <person name="Kauserud H."/>
        </authorList>
    </citation>
    <scope>NUCLEOTIDE SEQUENCE</scope>
    <source>
        <strain evidence="1">CBHHK188m</strain>
    </source>
</reference>
<dbReference type="AlphaFoldDB" id="A0AAD7HBF8"/>
<protein>
    <submittedName>
        <fullName evidence="1">Uncharacterized protein</fullName>
    </submittedName>
</protein>
<sequence length="223" mass="25523">MLINEPPLPLYSDGLPQKLLPQAAVCATLPPLREQLLREGHLTPKSLVEWHKRLQERTRMTPALVLFALHQLFPVHFAEQLCLTVVTKERVHSIRMPDIFVDEFLMPRQYRFEGSALARFELSLTMPNMAHLRIVKILEPVSVSAQDTILHGLSHRDPRRPPTRIMIRPQEGALISFCMLRRAPGIVEEETNEDVSRGDGEPWTFDLRWGTLFAEALRVALNG</sequence>
<name>A0AAD7HBF8_9AGAR</name>
<keyword evidence="2" id="KW-1185">Reference proteome</keyword>
<evidence type="ECO:0000313" key="1">
    <source>
        <dbReference type="EMBL" id="KAJ7716918.1"/>
    </source>
</evidence>
<accession>A0AAD7HBF8</accession>
<dbReference type="EMBL" id="JARJLG010000326">
    <property type="protein sequence ID" value="KAJ7716918.1"/>
    <property type="molecule type" value="Genomic_DNA"/>
</dbReference>
<comment type="caution">
    <text evidence="1">The sequence shown here is derived from an EMBL/GenBank/DDBJ whole genome shotgun (WGS) entry which is preliminary data.</text>
</comment>
<organism evidence="1 2">
    <name type="scientific">Mycena maculata</name>
    <dbReference type="NCBI Taxonomy" id="230809"/>
    <lineage>
        <taxon>Eukaryota</taxon>
        <taxon>Fungi</taxon>
        <taxon>Dikarya</taxon>
        <taxon>Basidiomycota</taxon>
        <taxon>Agaricomycotina</taxon>
        <taxon>Agaricomycetes</taxon>
        <taxon>Agaricomycetidae</taxon>
        <taxon>Agaricales</taxon>
        <taxon>Marasmiineae</taxon>
        <taxon>Mycenaceae</taxon>
        <taxon>Mycena</taxon>
    </lineage>
</organism>
<proteinExistence type="predicted"/>
<evidence type="ECO:0000313" key="2">
    <source>
        <dbReference type="Proteomes" id="UP001215280"/>
    </source>
</evidence>
<gene>
    <name evidence="1" type="ORF">DFH07DRAFT_973778</name>
</gene>
<dbReference type="Proteomes" id="UP001215280">
    <property type="component" value="Unassembled WGS sequence"/>
</dbReference>